<feature type="compositionally biased region" description="Basic and acidic residues" evidence="1">
    <location>
        <begin position="443"/>
        <end position="452"/>
    </location>
</feature>
<dbReference type="NCBIfam" id="NF033592">
    <property type="entry name" value="transpos_IS4_1"/>
    <property type="match status" value="1"/>
</dbReference>
<comment type="caution">
    <text evidence="3">The sequence shown here is derived from an EMBL/GenBank/DDBJ whole genome shotgun (WGS) entry which is preliminary data.</text>
</comment>
<accession>A0A0F9U0E7</accession>
<reference evidence="3" key="1">
    <citation type="journal article" date="2015" name="Nature">
        <title>Complex archaea that bridge the gap between prokaryotes and eukaryotes.</title>
        <authorList>
            <person name="Spang A."/>
            <person name="Saw J.H."/>
            <person name="Jorgensen S.L."/>
            <person name="Zaremba-Niedzwiedzka K."/>
            <person name="Martijn J."/>
            <person name="Lind A.E."/>
            <person name="van Eijk R."/>
            <person name="Schleper C."/>
            <person name="Guy L."/>
            <person name="Ettema T.J."/>
        </authorList>
    </citation>
    <scope>NUCLEOTIDE SEQUENCE</scope>
</reference>
<gene>
    <name evidence="3" type="ORF">LCGC14_0588920</name>
</gene>
<evidence type="ECO:0000259" key="2">
    <source>
        <dbReference type="Pfam" id="PF01609"/>
    </source>
</evidence>
<name>A0A0F9U0E7_9ZZZZ</name>
<evidence type="ECO:0000313" key="3">
    <source>
        <dbReference type="EMBL" id="KKN54796.1"/>
    </source>
</evidence>
<dbReference type="AlphaFoldDB" id="A0A0F9U0E7"/>
<dbReference type="InterPro" id="IPR012337">
    <property type="entry name" value="RNaseH-like_sf"/>
</dbReference>
<dbReference type="PANTHER" id="PTHR37529">
    <property type="entry name" value="TRANSPOSASE INSG FOR INSERTION SEQUENCE ELEMENT IS4-RELATED"/>
    <property type="match status" value="1"/>
</dbReference>
<sequence>MNPRRQAAILQQRRTHHLASNADAYAFFNLLTGPELFDQVESLLPDHRERLFPPTETLSMFMAQALSADRSCQRAVNELAVKQLRAGLKPCSTHTGGYCRARQRLPVEMVSSLVRNTGNLISSNARSGQWMGRPVRLVDGTTVVMPDTQANQDAYPQSRGQKPGLGFPICRMVGIVCLSSGALLNAALGRFRGKGGDEQTLLRSMLDTLNTGDVLLGDAFYATYFLLCELQRRGIDGVFEQYGARRRSTDFRRGTRLGTRDHLITLEKPRKRPAWMSQASYEQAPDQLEVRELKAGNKILVTTLGCARETPKAALKALFKDRWHVELDLRNLKTTMGLEMLSCKTAAMAVKELWVYLLAHNLIRLLMVQSASIADCLPRQLSFKHTLQLWLAWRQFDGSDIDECFHQLLMLIAQQRVGGRSGRMEPRAVKRRQKPYPLLTRARQAERKEIRKNGHPRKGGREN</sequence>
<proteinExistence type="predicted"/>
<dbReference type="GO" id="GO:0006313">
    <property type="term" value="P:DNA transposition"/>
    <property type="evidence" value="ECO:0007669"/>
    <property type="project" value="InterPro"/>
</dbReference>
<organism evidence="3">
    <name type="scientific">marine sediment metagenome</name>
    <dbReference type="NCBI Taxonomy" id="412755"/>
    <lineage>
        <taxon>unclassified sequences</taxon>
        <taxon>metagenomes</taxon>
        <taxon>ecological metagenomes</taxon>
    </lineage>
</organism>
<dbReference type="Pfam" id="PF01609">
    <property type="entry name" value="DDE_Tnp_1"/>
    <property type="match status" value="1"/>
</dbReference>
<dbReference type="EMBL" id="LAZR01000912">
    <property type="protein sequence ID" value="KKN54796.1"/>
    <property type="molecule type" value="Genomic_DNA"/>
</dbReference>
<dbReference type="PANTHER" id="PTHR37529:SF1">
    <property type="entry name" value="TRANSPOSASE INSG FOR INSERTION SEQUENCE ELEMENT IS4-RELATED"/>
    <property type="match status" value="1"/>
</dbReference>
<feature type="region of interest" description="Disordered" evidence="1">
    <location>
        <begin position="422"/>
        <end position="463"/>
    </location>
</feature>
<dbReference type="InterPro" id="IPR047952">
    <property type="entry name" value="Transpos_IS4"/>
</dbReference>
<dbReference type="SUPFAM" id="SSF53098">
    <property type="entry name" value="Ribonuclease H-like"/>
    <property type="match status" value="1"/>
</dbReference>
<dbReference type="GO" id="GO:0003677">
    <property type="term" value="F:DNA binding"/>
    <property type="evidence" value="ECO:0007669"/>
    <property type="project" value="InterPro"/>
</dbReference>
<dbReference type="GO" id="GO:0004803">
    <property type="term" value="F:transposase activity"/>
    <property type="evidence" value="ECO:0007669"/>
    <property type="project" value="InterPro"/>
</dbReference>
<feature type="compositionally biased region" description="Basic residues" evidence="1">
    <location>
        <begin position="453"/>
        <end position="463"/>
    </location>
</feature>
<feature type="domain" description="Transposase IS4-like" evidence="2">
    <location>
        <begin position="131"/>
        <end position="362"/>
    </location>
</feature>
<dbReference type="InterPro" id="IPR002559">
    <property type="entry name" value="Transposase_11"/>
</dbReference>
<protein>
    <recommendedName>
        <fullName evidence="2">Transposase IS4-like domain-containing protein</fullName>
    </recommendedName>
</protein>
<evidence type="ECO:0000256" key="1">
    <source>
        <dbReference type="SAM" id="MobiDB-lite"/>
    </source>
</evidence>